<dbReference type="Proteomes" id="UP000001744">
    <property type="component" value="Unassembled WGS sequence"/>
</dbReference>
<gene>
    <name evidence="5" type="primary">sdh8</name>
    <name evidence="4" type="ORF">SJAG_00703</name>
</gene>
<dbReference type="Pfam" id="PF07896">
    <property type="entry name" value="DUF1674"/>
    <property type="match status" value="1"/>
</dbReference>
<protein>
    <recommendedName>
        <fullName evidence="2">Succinate dehydrogenase assembly factor 4, mitochondrial</fullName>
    </recommendedName>
</protein>
<dbReference type="HOGENOM" id="CLU_101052_2_1_1"/>
<proteinExistence type="inferred from homology"/>
<organism evidence="4 6">
    <name type="scientific">Schizosaccharomyces japonicus (strain yFS275 / FY16936)</name>
    <name type="common">Fission yeast</name>
    <dbReference type="NCBI Taxonomy" id="402676"/>
    <lineage>
        <taxon>Eukaryota</taxon>
        <taxon>Fungi</taxon>
        <taxon>Dikarya</taxon>
        <taxon>Ascomycota</taxon>
        <taxon>Taphrinomycotina</taxon>
        <taxon>Schizosaccharomycetes</taxon>
        <taxon>Schizosaccharomycetales</taxon>
        <taxon>Schizosaccharomycetaceae</taxon>
        <taxon>Schizosaccharomyces</taxon>
    </lineage>
</organism>
<accession>B6JWC9</accession>
<evidence type="ECO:0000256" key="3">
    <source>
        <dbReference type="SAM" id="MobiDB-lite"/>
    </source>
</evidence>
<feature type="region of interest" description="Disordered" evidence="3">
    <location>
        <begin position="1"/>
        <end position="104"/>
    </location>
</feature>
<dbReference type="STRING" id="402676.B6JWC9"/>
<dbReference type="RefSeq" id="XP_002171973.2">
    <property type="nucleotide sequence ID" value="XM_002171937.2"/>
</dbReference>
<evidence type="ECO:0000256" key="1">
    <source>
        <dbReference type="ARBA" id="ARBA00005701"/>
    </source>
</evidence>
<dbReference type="JaponicusDB" id="SJAG_00703">
    <property type="gene designation" value="sdh8"/>
</dbReference>
<reference evidence="4 6" key="1">
    <citation type="journal article" date="2011" name="Science">
        <title>Comparative functional genomics of the fission yeasts.</title>
        <authorList>
            <person name="Rhind N."/>
            <person name="Chen Z."/>
            <person name="Yassour M."/>
            <person name="Thompson D.A."/>
            <person name="Haas B.J."/>
            <person name="Habib N."/>
            <person name="Wapinski I."/>
            <person name="Roy S."/>
            <person name="Lin M.F."/>
            <person name="Heiman D.I."/>
            <person name="Young S.K."/>
            <person name="Furuya K."/>
            <person name="Guo Y."/>
            <person name="Pidoux A."/>
            <person name="Chen H.M."/>
            <person name="Robbertse B."/>
            <person name="Goldberg J.M."/>
            <person name="Aoki K."/>
            <person name="Bayne E.H."/>
            <person name="Berlin A.M."/>
            <person name="Desjardins C.A."/>
            <person name="Dobbs E."/>
            <person name="Dukaj L."/>
            <person name="Fan L."/>
            <person name="FitzGerald M.G."/>
            <person name="French C."/>
            <person name="Gujja S."/>
            <person name="Hansen K."/>
            <person name="Keifenheim D."/>
            <person name="Levin J.Z."/>
            <person name="Mosher R.A."/>
            <person name="Mueller C.A."/>
            <person name="Pfiffner J."/>
            <person name="Priest M."/>
            <person name="Russ C."/>
            <person name="Smialowska A."/>
            <person name="Swoboda P."/>
            <person name="Sykes S.M."/>
            <person name="Vaughn M."/>
            <person name="Vengrova S."/>
            <person name="Yoder R."/>
            <person name="Zeng Q."/>
            <person name="Allshire R."/>
            <person name="Baulcombe D."/>
            <person name="Birren B.W."/>
            <person name="Brown W."/>
            <person name="Ekwall K."/>
            <person name="Kellis M."/>
            <person name="Leatherwood J."/>
            <person name="Levin H."/>
            <person name="Margalit H."/>
            <person name="Martienssen R."/>
            <person name="Nieduszynski C.A."/>
            <person name="Spatafora J.W."/>
            <person name="Friedman N."/>
            <person name="Dalgaard J.Z."/>
            <person name="Baumann P."/>
            <person name="Niki H."/>
            <person name="Regev A."/>
            <person name="Nusbaum C."/>
        </authorList>
    </citation>
    <scope>NUCLEOTIDE SEQUENCE [LARGE SCALE GENOMIC DNA]</scope>
    <source>
        <strain evidence="6">yFS275 / FY16936</strain>
    </source>
</reference>
<feature type="compositionally biased region" description="Polar residues" evidence="3">
    <location>
        <begin position="1"/>
        <end position="15"/>
    </location>
</feature>
<dbReference type="InterPro" id="IPR012875">
    <property type="entry name" value="SDHF4"/>
</dbReference>
<evidence type="ECO:0000313" key="6">
    <source>
        <dbReference type="Proteomes" id="UP000001744"/>
    </source>
</evidence>
<sequence length="104" mass="12126">MFKKLQSSARQTIKSFSRRFSKRTKPERKPKFVQPTPPPLNKKAQYDWIQQQREAAKRPVDVVHRPKQETFEGNQNPETGEINGPKEDPLKHGDYSFGGRVTDF</sequence>
<feature type="compositionally biased region" description="Basic residues" evidence="3">
    <location>
        <begin position="16"/>
        <end position="28"/>
    </location>
</feature>
<dbReference type="OrthoDB" id="201362at2759"/>
<keyword evidence="6" id="KW-1185">Reference proteome</keyword>
<comment type="similarity">
    <text evidence="1">Belongs to the SDHAF4 family.</text>
</comment>
<dbReference type="VEuPathDB" id="FungiDB:SJAG_00703"/>
<evidence type="ECO:0000313" key="4">
    <source>
        <dbReference type="EMBL" id="EEB05680.2"/>
    </source>
</evidence>
<feature type="compositionally biased region" description="Basic and acidic residues" evidence="3">
    <location>
        <begin position="54"/>
        <end position="70"/>
    </location>
</feature>
<name>B6JWC9_SCHJY</name>
<feature type="compositionally biased region" description="Basic and acidic residues" evidence="3">
    <location>
        <begin position="84"/>
        <end position="94"/>
    </location>
</feature>
<dbReference type="OMA" id="PRTGEIC"/>
<evidence type="ECO:0000313" key="5">
    <source>
        <dbReference type="JaponicusDB" id="SJAG_00703"/>
    </source>
</evidence>
<dbReference type="EMBL" id="KE651166">
    <property type="protein sequence ID" value="EEB05680.2"/>
    <property type="molecule type" value="Genomic_DNA"/>
</dbReference>
<dbReference type="AlphaFoldDB" id="B6JWC9"/>
<dbReference type="GeneID" id="7052121"/>
<evidence type="ECO:0000256" key="2">
    <source>
        <dbReference type="ARBA" id="ARBA00022170"/>
    </source>
</evidence>
<dbReference type="eggNOG" id="ENOG502S6UN">
    <property type="taxonomic scope" value="Eukaryota"/>
</dbReference>
<dbReference type="PANTHER" id="PTHR28524">
    <property type="entry name" value="SUCCINATE DEHYDROGENASE ASSEMBLY FACTOR 4, MITOCHONDRIAL"/>
    <property type="match status" value="1"/>
</dbReference>
<dbReference type="PANTHER" id="PTHR28524:SF3">
    <property type="entry name" value="SUCCINATE DEHYDROGENASE ASSEMBLY FACTOR 4, MITOCHONDRIAL"/>
    <property type="match status" value="1"/>
</dbReference>